<evidence type="ECO:0000313" key="9">
    <source>
        <dbReference type="Proteomes" id="UP000612746"/>
    </source>
</evidence>
<keyword evidence="4 6" id="KW-0694">RNA-binding</keyword>
<proteinExistence type="inferred from homology"/>
<sequence length="167" mass="18568">MADSMTTSAPVGVVQALNERLDTISKLLEPLMSAPLSETVGKLSVLERCQLHILLSYTLNTTIFIYLRTQGENPKEHAVIRELERVTKYVGKIKNVQSRNKTTLTVDKTAAHRFVKASLAGNPDQKRKANTPDESEESEEETNDKSRTDKGNAQGANKKRRGVDPFT</sequence>
<feature type="compositionally biased region" description="Acidic residues" evidence="7">
    <location>
        <begin position="133"/>
        <end position="142"/>
    </location>
</feature>
<keyword evidence="5 6" id="KW-0539">Nucleus</keyword>
<reference evidence="8" key="1">
    <citation type="submission" date="2020-12" db="EMBL/GenBank/DDBJ databases">
        <title>Metabolic potential, ecology and presence of endohyphal bacteria is reflected in genomic diversity of Mucoromycotina.</title>
        <authorList>
            <person name="Muszewska A."/>
            <person name="Okrasinska A."/>
            <person name="Steczkiewicz K."/>
            <person name="Drgas O."/>
            <person name="Orlowska M."/>
            <person name="Perlinska-Lenart U."/>
            <person name="Aleksandrzak-Piekarczyk T."/>
            <person name="Szatraj K."/>
            <person name="Zielenkiewicz U."/>
            <person name="Pilsyk S."/>
            <person name="Malc E."/>
            <person name="Mieczkowski P."/>
            <person name="Kruszewska J.S."/>
            <person name="Biernat P."/>
            <person name="Pawlowska J."/>
        </authorList>
    </citation>
    <scope>NUCLEOTIDE SEQUENCE</scope>
    <source>
        <strain evidence="8">WA0000051536</strain>
    </source>
</reference>
<dbReference type="GO" id="GO:0003723">
    <property type="term" value="F:RNA binding"/>
    <property type="evidence" value="ECO:0007669"/>
    <property type="project" value="UniProtKB-UniRule"/>
</dbReference>
<dbReference type="InterPro" id="IPR011082">
    <property type="entry name" value="Exosome-assoc_fac/DNA_repair"/>
</dbReference>
<evidence type="ECO:0000256" key="1">
    <source>
        <dbReference type="ARBA" id="ARBA00004123"/>
    </source>
</evidence>
<dbReference type="PANTHER" id="PTHR15341:SF3">
    <property type="entry name" value="NUCLEAR NUCLEIC ACID-BINDING PROTEIN C1D"/>
    <property type="match status" value="1"/>
</dbReference>
<keyword evidence="9" id="KW-1185">Reference proteome</keyword>
<dbReference type="PANTHER" id="PTHR15341">
    <property type="entry name" value="SUN-COR STEROID HORMONE RECEPTOR CO-REPRESSOR"/>
    <property type="match status" value="1"/>
</dbReference>
<keyword evidence="3 6" id="KW-0698">rRNA processing</keyword>
<comment type="caution">
    <text evidence="8">The sequence shown here is derived from an EMBL/GenBank/DDBJ whole genome shotgun (WGS) entry which is preliminary data.</text>
</comment>
<dbReference type="Proteomes" id="UP000612746">
    <property type="component" value="Unassembled WGS sequence"/>
</dbReference>
<comment type="function">
    <text evidence="6">Required for exosome-dependent processing of pre-rRNA and small nucleolar RNA (snRNA) precursors. Involved in processing of 35S pre-rRNA at the A0, A1 and A2 sites.</text>
</comment>
<evidence type="ECO:0000313" key="8">
    <source>
        <dbReference type="EMBL" id="KAG2182709.1"/>
    </source>
</evidence>
<dbReference type="GO" id="GO:0000460">
    <property type="term" value="P:maturation of 5.8S rRNA"/>
    <property type="evidence" value="ECO:0007669"/>
    <property type="project" value="TreeGrafter"/>
</dbReference>
<evidence type="ECO:0000256" key="3">
    <source>
        <dbReference type="ARBA" id="ARBA00022552"/>
    </source>
</evidence>
<dbReference type="AlphaFoldDB" id="A0A8H7UKZ8"/>
<comment type="similarity">
    <text evidence="2 6">Belongs to the C1D family.</text>
</comment>
<dbReference type="InterPro" id="IPR007146">
    <property type="entry name" value="Sas10/Utp3/C1D"/>
</dbReference>
<dbReference type="GO" id="GO:0003677">
    <property type="term" value="F:DNA binding"/>
    <property type="evidence" value="ECO:0007669"/>
    <property type="project" value="TreeGrafter"/>
</dbReference>
<dbReference type="GO" id="GO:0010468">
    <property type="term" value="P:regulation of gene expression"/>
    <property type="evidence" value="ECO:0007669"/>
    <property type="project" value="TreeGrafter"/>
</dbReference>
<dbReference type="EMBL" id="JAEPRA010000007">
    <property type="protein sequence ID" value="KAG2182709.1"/>
    <property type="molecule type" value="Genomic_DNA"/>
</dbReference>
<evidence type="ECO:0000256" key="2">
    <source>
        <dbReference type="ARBA" id="ARBA00009154"/>
    </source>
</evidence>
<dbReference type="GO" id="GO:0000178">
    <property type="term" value="C:exosome (RNase complex)"/>
    <property type="evidence" value="ECO:0007669"/>
    <property type="project" value="TreeGrafter"/>
</dbReference>
<feature type="region of interest" description="Disordered" evidence="7">
    <location>
        <begin position="116"/>
        <end position="167"/>
    </location>
</feature>
<organism evidence="8 9">
    <name type="scientific">Umbelopsis vinacea</name>
    <dbReference type="NCBI Taxonomy" id="44442"/>
    <lineage>
        <taxon>Eukaryota</taxon>
        <taxon>Fungi</taxon>
        <taxon>Fungi incertae sedis</taxon>
        <taxon>Mucoromycota</taxon>
        <taxon>Mucoromycotina</taxon>
        <taxon>Umbelopsidomycetes</taxon>
        <taxon>Umbelopsidales</taxon>
        <taxon>Umbelopsidaceae</taxon>
        <taxon>Umbelopsis</taxon>
    </lineage>
</organism>
<evidence type="ECO:0000256" key="6">
    <source>
        <dbReference type="RuleBase" id="RU368003"/>
    </source>
</evidence>
<name>A0A8H7UKZ8_9FUNG</name>
<dbReference type="OrthoDB" id="2402351at2759"/>
<gene>
    <name evidence="8" type="ORF">INT44_005689</name>
</gene>
<protein>
    <recommendedName>
        <fullName evidence="6">Exosome complex protein</fullName>
    </recommendedName>
</protein>
<evidence type="ECO:0000256" key="5">
    <source>
        <dbReference type="ARBA" id="ARBA00023242"/>
    </source>
</evidence>
<evidence type="ECO:0000256" key="4">
    <source>
        <dbReference type="ARBA" id="ARBA00022884"/>
    </source>
</evidence>
<feature type="non-terminal residue" evidence="8">
    <location>
        <position position="1"/>
    </location>
</feature>
<comment type="subcellular location">
    <subcellularLocation>
        <location evidence="1 6">Nucleus</location>
    </subcellularLocation>
</comment>
<accession>A0A8H7UKZ8</accession>
<evidence type="ECO:0000256" key="7">
    <source>
        <dbReference type="SAM" id="MobiDB-lite"/>
    </source>
</evidence>
<dbReference type="Pfam" id="PF04000">
    <property type="entry name" value="Sas10_Utp3"/>
    <property type="match status" value="1"/>
</dbReference>
<dbReference type="GO" id="GO:0005730">
    <property type="term" value="C:nucleolus"/>
    <property type="evidence" value="ECO:0007669"/>
    <property type="project" value="TreeGrafter"/>
</dbReference>